<name>A0ACD3B712_9AGAR</name>
<sequence length="51" mass="5636">MKVLSASPICIICIYPHKLYPGNPRVPPPIPDIRAELIKLGIPTLRCGELK</sequence>
<evidence type="ECO:0000313" key="2">
    <source>
        <dbReference type="Proteomes" id="UP000308600"/>
    </source>
</evidence>
<reference evidence="1 2" key="1">
    <citation type="journal article" date="2019" name="Nat. Ecol. Evol.">
        <title>Megaphylogeny resolves global patterns of mushroom evolution.</title>
        <authorList>
            <person name="Varga T."/>
            <person name="Krizsan K."/>
            <person name="Foldi C."/>
            <person name="Dima B."/>
            <person name="Sanchez-Garcia M."/>
            <person name="Sanchez-Ramirez S."/>
            <person name="Szollosi G.J."/>
            <person name="Szarkandi J.G."/>
            <person name="Papp V."/>
            <person name="Albert L."/>
            <person name="Andreopoulos W."/>
            <person name="Angelini C."/>
            <person name="Antonin V."/>
            <person name="Barry K.W."/>
            <person name="Bougher N.L."/>
            <person name="Buchanan P."/>
            <person name="Buyck B."/>
            <person name="Bense V."/>
            <person name="Catcheside P."/>
            <person name="Chovatia M."/>
            <person name="Cooper J."/>
            <person name="Damon W."/>
            <person name="Desjardin D."/>
            <person name="Finy P."/>
            <person name="Geml J."/>
            <person name="Haridas S."/>
            <person name="Hughes K."/>
            <person name="Justo A."/>
            <person name="Karasinski D."/>
            <person name="Kautmanova I."/>
            <person name="Kiss B."/>
            <person name="Kocsube S."/>
            <person name="Kotiranta H."/>
            <person name="LaButti K.M."/>
            <person name="Lechner B.E."/>
            <person name="Liimatainen K."/>
            <person name="Lipzen A."/>
            <person name="Lukacs Z."/>
            <person name="Mihaltcheva S."/>
            <person name="Morgado L.N."/>
            <person name="Niskanen T."/>
            <person name="Noordeloos M.E."/>
            <person name="Ohm R.A."/>
            <person name="Ortiz-Santana B."/>
            <person name="Ovrebo C."/>
            <person name="Racz N."/>
            <person name="Riley R."/>
            <person name="Savchenko A."/>
            <person name="Shiryaev A."/>
            <person name="Soop K."/>
            <person name="Spirin V."/>
            <person name="Szebenyi C."/>
            <person name="Tomsovsky M."/>
            <person name="Tulloss R.E."/>
            <person name="Uehling J."/>
            <person name="Grigoriev I.V."/>
            <person name="Vagvolgyi C."/>
            <person name="Papp T."/>
            <person name="Martin F.M."/>
            <person name="Miettinen O."/>
            <person name="Hibbett D.S."/>
            <person name="Nagy L.G."/>
        </authorList>
    </citation>
    <scope>NUCLEOTIDE SEQUENCE [LARGE SCALE GENOMIC DNA]</scope>
    <source>
        <strain evidence="1 2">NL-1719</strain>
    </source>
</reference>
<dbReference type="EMBL" id="ML208273">
    <property type="protein sequence ID" value="TFK73794.1"/>
    <property type="molecule type" value="Genomic_DNA"/>
</dbReference>
<keyword evidence="2" id="KW-1185">Reference proteome</keyword>
<organism evidence="1 2">
    <name type="scientific">Pluteus cervinus</name>
    <dbReference type="NCBI Taxonomy" id="181527"/>
    <lineage>
        <taxon>Eukaryota</taxon>
        <taxon>Fungi</taxon>
        <taxon>Dikarya</taxon>
        <taxon>Basidiomycota</taxon>
        <taxon>Agaricomycotina</taxon>
        <taxon>Agaricomycetes</taxon>
        <taxon>Agaricomycetidae</taxon>
        <taxon>Agaricales</taxon>
        <taxon>Pluteineae</taxon>
        <taxon>Pluteaceae</taxon>
        <taxon>Pluteus</taxon>
    </lineage>
</organism>
<feature type="non-terminal residue" evidence="1">
    <location>
        <position position="51"/>
    </location>
</feature>
<proteinExistence type="predicted"/>
<evidence type="ECO:0000313" key="1">
    <source>
        <dbReference type="EMBL" id="TFK73794.1"/>
    </source>
</evidence>
<dbReference type="Proteomes" id="UP000308600">
    <property type="component" value="Unassembled WGS sequence"/>
</dbReference>
<accession>A0ACD3B712</accession>
<protein>
    <submittedName>
        <fullName evidence="1">Uncharacterized protein</fullName>
    </submittedName>
</protein>
<gene>
    <name evidence="1" type="ORF">BDN72DRAFT_834423</name>
</gene>